<dbReference type="EMBL" id="CAEY01001141">
    <property type="status" value="NOT_ANNOTATED_CDS"/>
    <property type="molecule type" value="Genomic_DNA"/>
</dbReference>
<reference evidence="2" key="1">
    <citation type="submission" date="2011-08" db="EMBL/GenBank/DDBJ databases">
        <authorList>
            <person name="Rombauts S."/>
        </authorList>
    </citation>
    <scope>NUCLEOTIDE SEQUENCE</scope>
    <source>
        <strain evidence="2">London</strain>
    </source>
</reference>
<reference evidence="1" key="2">
    <citation type="submission" date="2015-06" db="UniProtKB">
        <authorList>
            <consortium name="EnsemblMetazoa"/>
        </authorList>
    </citation>
    <scope>IDENTIFICATION</scope>
</reference>
<protein>
    <submittedName>
        <fullName evidence="1">Uncharacterized protein</fullName>
    </submittedName>
</protein>
<dbReference type="AlphaFoldDB" id="T1K0G5"/>
<organism evidence="1 2">
    <name type="scientific">Tetranychus urticae</name>
    <name type="common">Two-spotted spider mite</name>
    <dbReference type="NCBI Taxonomy" id="32264"/>
    <lineage>
        <taxon>Eukaryota</taxon>
        <taxon>Metazoa</taxon>
        <taxon>Ecdysozoa</taxon>
        <taxon>Arthropoda</taxon>
        <taxon>Chelicerata</taxon>
        <taxon>Arachnida</taxon>
        <taxon>Acari</taxon>
        <taxon>Acariformes</taxon>
        <taxon>Trombidiformes</taxon>
        <taxon>Prostigmata</taxon>
        <taxon>Eleutherengona</taxon>
        <taxon>Raphignathae</taxon>
        <taxon>Tetranychoidea</taxon>
        <taxon>Tetranychidae</taxon>
        <taxon>Tetranychus</taxon>
    </lineage>
</organism>
<dbReference type="HOGENOM" id="CLU_3280119_0_0_1"/>
<evidence type="ECO:0000313" key="2">
    <source>
        <dbReference type="Proteomes" id="UP000015104"/>
    </source>
</evidence>
<accession>T1K0G5</accession>
<dbReference type="EnsemblMetazoa" id="tetur03g07700.1">
    <property type="protein sequence ID" value="tetur03g07700.1"/>
    <property type="gene ID" value="tetur03g07700"/>
</dbReference>
<proteinExistence type="predicted"/>
<sequence length="41" mass="4780">MDIYVVTIHSQKQSLLLLELYSCGPVDLFIDDYQHDRTPVI</sequence>
<keyword evidence="2" id="KW-1185">Reference proteome</keyword>
<dbReference type="Proteomes" id="UP000015104">
    <property type="component" value="Unassembled WGS sequence"/>
</dbReference>
<evidence type="ECO:0000313" key="1">
    <source>
        <dbReference type="EnsemblMetazoa" id="tetur03g07700.1"/>
    </source>
</evidence>
<name>T1K0G5_TETUR</name>